<feature type="region of interest" description="Disordered" evidence="1">
    <location>
        <begin position="1"/>
        <end position="21"/>
    </location>
</feature>
<evidence type="ECO:0000313" key="3">
    <source>
        <dbReference type="Proteomes" id="UP001054837"/>
    </source>
</evidence>
<proteinExistence type="predicted"/>
<organism evidence="2 3">
    <name type="scientific">Caerostris darwini</name>
    <dbReference type="NCBI Taxonomy" id="1538125"/>
    <lineage>
        <taxon>Eukaryota</taxon>
        <taxon>Metazoa</taxon>
        <taxon>Ecdysozoa</taxon>
        <taxon>Arthropoda</taxon>
        <taxon>Chelicerata</taxon>
        <taxon>Arachnida</taxon>
        <taxon>Araneae</taxon>
        <taxon>Araneomorphae</taxon>
        <taxon>Entelegynae</taxon>
        <taxon>Araneoidea</taxon>
        <taxon>Araneidae</taxon>
        <taxon>Caerostris</taxon>
    </lineage>
</organism>
<comment type="caution">
    <text evidence="2">The sequence shown here is derived from an EMBL/GenBank/DDBJ whole genome shotgun (WGS) entry which is preliminary data.</text>
</comment>
<name>A0AAV4Q0I0_9ARAC</name>
<dbReference type="AlphaFoldDB" id="A0AAV4Q0I0"/>
<keyword evidence="3" id="KW-1185">Reference proteome</keyword>
<evidence type="ECO:0000313" key="2">
    <source>
        <dbReference type="EMBL" id="GIY02626.1"/>
    </source>
</evidence>
<dbReference type="EMBL" id="BPLQ01003700">
    <property type="protein sequence ID" value="GIY02626.1"/>
    <property type="molecule type" value="Genomic_DNA"/>
</dbReference>
<protein>
    <submittedName>
        <fullName evidence="2">Uncharacterized protein</fullName>
    </submittedName>
</protein>
<gene>
    <name evidence="2" type="ORF">CDAR_526031</name>
</gene>
<reference evidence="2 3" key="1">
    <citation type="submission" date="2021-06" db="EMBL/GenBank/DDBJ databases">
        <title>Caerostris darwini draft genome.</title>
        <authorList>
            <person name="Kono N."/>
            <person name="Arakawa K."/>
        </authorList>
    </citation>
    <scope>NUCLEOTIDE SEQUENCE [LARGE SCALE GENOMIC DNA]</scope>
</reference>
<sequence length="184" mass="20341">MLLKRGTPSGPQKSSDSHARGDLRQLKRFSLNAEAADFGAEVLSSAGVNESRGSVGKIAPALPATRPVDFVPRLHFPCESRLWFPLPVRPSLQTPFDSEIKAIDSFCNKDQDHIPLLNKETLFTKQIFSKLCHHHTSSLITSNAPIVTRHRHPKVIPICSVPRTMASPQPNEIHASTPYPLRPS</sequence>
<accession>A0AAV4Q0I0</accession>
<evidence type="ECO:0000256" key="1">
    <source>
        <dbReference type="SAM" id="MobiDB-lite"/>
    </source>
</evidence>
<dbReference type="Proteomes" id="UP001054837">
    <property type="component" value="Unassembled WGS sequence"/>
</dbReference>